<dbReference type="EMBL" id="JAJEQM010000003">
    <property type="protein sequence ID" value="MCC2209783.1"/>
    <property type="molecule type" value="Genomic_DNA"/>
</dbReference>
<reference evidence="2 3" key="1">
    <citation type="submission" date="2021-10" db="EMBL/GenBank/DDBJ databases">
        <title>Anaerobic single-cell dispensing facilitates the cultivation of human gut bacteria.</title>
        <authorList>
            <person name="Afrizal A."/>
        </authorList>
    </citation>
    <scope>NUCLEOTIDE SEQUENCE [LARGE SCALE GENOMIC DNA]</scope>
    <source>
        <strain evidence="2 3">CLA-AA-H232</strain>
    </source>
</reference>
<dbReference type="Proteomes" id="UP001198242">
    <property type="component" value="Unassembled WGS sequence"/>
</dbReference>
<dbReference type="AlphaFoldDB" id="A0AAE3J8G8"/>
<gene>
    <name evidence="2" type="ORF">LKE05_03100</name>
</gene>
<feature type="chain" id="PRO_5041989646" evidence="1">
    <location>
        <begin position="21"/>
        <end position="657"/>
    </location>
</feature>
<keyword evidence="3" id="KW-1185">Reference proteome</keyword>
<protein>
    <submittedName>
        <fullName evidence="2">Uncharacterized protein</fullName>
    </submittedName>
</protein>
<evidence type="ECO:0000313" key="3">
    <source>
        <dbReference type="Proteomes" id="UP001198242"/>
    </source>
</evidence>
<evidence type="ECO:0000313" key="2">
    <source>
        <dbReference type="EMBL" id="MCC2209783.1"/>
    </source>
</evidence>
<organism evidence="2 3">
    <name type="scientific">Hominilimicola fabiformis</name>
    <dbReference type="NCBI Taxonomy" id="2885356"/>
    <lineage>
        <taxon>Bacteria</taxon>
        <taxon>Bacillati</taxon>
        <taxon>Bacillota</taxon>
        <taxon>Clostridia</taxon>
        <taxon>Eubacteriales</taxon>
        <taxon>Oscillospiraceae</taxon>
        <taxon>Hominilimicola</taxon>
    </lineage>
</organism>
<sequence>MKKRIISILLALSMTVSAGAAVLAAPSDIPLEQRAMAVDTIKADKAIEAFESDLKKSNNYDKVFEDYKSLMDLSVEISDIMNLNWAETEKLNYGMNTTSTRDELDKNYNECSEYREKIDELVKSILESKYADEFKKYWGDDKTEKVQNMSGIADMAAKEFNDRYYELLNKNADGKEFASLLKEVIAHNKNDEELDEETAERLHKIINYCNSISDYGYYVNKFNNYGAHLGLTELKGENNIENPIEKLVFVGEINERLKKAYDYMVKNNLCFYDDNGKDMAGATFQLIGSEDSEIVAFGDNDVMRTLIHEFGHYQNFFGKEVDSEDYYFGTAHSSPIVEFDSQMFELIATDYYDEIYGDNAGAMKFDTLVSCFQIVTSATMAYFENSLYNDNVLKMSDEDLDKALTNQFGEEWYKTCQFCFTNPGTYLGYSLTMFNAIQVYDIFLKDKQAGIDKYFEACACEGDTYEEVTEKLGLVSAFDDNAAEYLKSITNDIFKTEYGIDYDTALDYFENGTYLGKVFPTEQKVSVNGGEAQKLIAYNRGGFNYIKIRDLARLLNGTSSQFDVEYDETVGKINIVTGKPYTANENDTDEIAEVKTAGQKAAGTYSLCRNGENVRFGGMIFVNGYNCFLLRGLAENKVLGINVDYDEEKNTVLIYTE</sequence>
<dbReference type="Gene3D" id="1.10.1370.30">
    <property type="match status" value="1"/>
</dbReference>
<accession>A0AAE3J8G8</accession>
<name>A0AAE3J8G8_9FIRM</name>
<feature type="signal peptide" evidence="1">
    <location>
        <begin position="1"/>
        <end position="20"/>
    </location>
</feature>
<dbReference type="RefSeq" id="WP_022230988.1">
    <property type="nucleotide sequence ID" value="NZ_JAJEQM010000003.1"/>
</dbReference>
<dbReference type="SUPFAM" id="SSF55486">
    <property type="entry name" value="Metalloproteases ('zincins'), catalytic domain"/>
    <property type="match status" value="1"/>
</dbReference>
<keyword evidence="1" id="KW-0732">Signal</keyword>
<comment type="caution">
    <text evidence="2">The sequence shown here is derived from an EMBL/GenBank/DDBJ whole genome shotgun (WGS) entry which is preliminary data.</text>
</comment>
<proteinExistence type="predicted"/>
<evidence type="ECO:0000256" key="1">
    <source>
        <dbReference type="SAM" id="SignalP"/>
    </source>
</evidence>